<reference evidence="1 2" key="1">
    <citation type="submission" date="2019-11" db="EMBL/GenBank/DDBJ databases">
        <title>Whole genome sequence of Oryza granulata.</title>
        <authorList>
            <person name="Li W."/>
        </authorList>
    </citation>
    <scope>NUCLEOTIDE SEQUENCE [LARGE SCALE GENOMIC DNA]</scope>
    <source>
        <strain evidence="2">cv. Menghai</strain>
        <tissue evidence="1">Leaf</tissue>
    </source>
</reference>
<dbReference type="EMBL" id="SPHZ02000006">
    <property type="protein sequence ID" value="KAF0914747.1"/>
    <property type="molecule type" value="Genomic_DNA"/>
</dbReference>
<protein>
    <submittedName>
        <fullName evidence="1">Uncharacterized protein</fullName>
    </submittedName>
</protein>
<accession>A0A6G1DQL0</accession>
<dbReference type="AlphaFoldDB" id="A0A6G1DQL0"/>
<organism evidence="1 2">
    <name type="scientific">Oryza meyeriana var. granulata</name>
    <dbReference type="NCBI Taxonomy" id="110450"/>
    <lineage>
        <taxon>Eukaryota</taxon>
        <taxon>Viridiplantae</taxon>
        <taxon>Streptophyta</taxon>
        <taxon>Embryophyta</taxon>
        <taxon>Tracheophyta</taxon>
        <taxon>Spermatophyta</taxon>
        <taxon>Magnoliopsida</taxon>
        <taxon>Liliopsida</taxon>
        <taxon>Poales</taxon>
        <taxon>Poaceae</taxon>
        <taxon>BOP clade</taxon>
        <taxon>Oryzoideae</taxon>
        <taxon>Oryzeae</taxon>
        <taxon>Oryzinae</taxon>
        <taxon>Oryza</taxon>
        <taxon>Oryza meyeriana</taxon>
    </lineage>
</organism>
<dbReference type="Proteomes" id="UP000479710">
    <property type="component" value="Unassembled WGS sequence"/>
</dbReference>
<evidence type="ECO:0000313" key="2">
    <source>
        <dbReference type="Proteomes" id="UP000479710"/>
    </source>
</evidence>
<dbReference type="EMBL" id="SPHZ02000006">
    <property type="protein sequence ID" value="KAF0914750.1"/>
    <property type="molecule type" value="Genomic_DNA"/>
</dbReference>
<dbReference type="EMBL" id="SPHZ02000006">
    <property type="protein sequence ID" value="KAF0914748.1"/>
    <property type="molecule type" value="Genomic_DNA"/>
</dbReference>
<keyword evidence="2" id="KW-1185">Reference proteome</keyword>
<name>A0A6G1DQL0_9ORYZ</name>
<dbReference type="EMBL" id="SPHZ02000006">
    <property type="protein sequence ID" value="KAF0914749.1"/>
    <property type="molecule type" value="Genomic_DNA"/>
</dbReference>
<sequence length="339" mass="36384">MATRTLECVLLSGALSGATTRMVSRFLAPRWMNSSSSALLSTNTIWRLVSPRAGGVIVMDLAPAAAGSGEPPLTPAGVVYLDLPHIVRASSPSTASDAFGMLLADNSLVPSALGVYGIHLYAGDADGFSTTFLTARVPIRSPLMCVAQPCSEFDGMAFGVVPCTCLCFCGRRVMCWFGLSSTDPEAAIDTVPTTSSSRLPEVEFTFSCAACALETHHTGHACLKSSVSPTGDARFRCAWAFPDAPALDSAWLYSGALFVYARFTIRGIHPSVRLTGPFAGKDSRWASGEFRFNKEEEHPGGFRFNKEEEHPPITGVYLGNKKCDIDYVLKKFPGMEEEV</sequence>
<evidence type="ECO:0000313" key="1">
    <source>
        <dbReference type="EMBL" id="KAF0914749.1"/>
    </source>
</evidence>
<comment type="caution">
    <text evidence="1">The sequence shown here is derived from an EMBL/GenBank/DDBJ whole genome shotgun (WGS) entry which is preliminary data.</text>
</comment>
<gene>
    <name evidence="1" type="ORF">E2562_031247</name>
</gene>
<proteinExistence type="predicted"/>